<comment type="caution">
    <text evidence="7">Lacks conserved residue(s) required for the propagation of feature annotation.</text>
</comment>
<dbReference type="SMART" id="SM00211">
    <property type="entry name" value="TY"/>
    <property type="match status" value="1"/>
</dbReference>
<reference evidence="11" key="1">
    <citation type="submission" date="2012-07" db="EMBL/GenBank/DDBJ databases">
        <title>Genome of the Chinese tree shrew, a rising model animal genetically related to primates.</title>
        <authorList>
            <person name="Zhang G."/>
            <person name="Fan Y."/>
            <person name="Yao Y."/>
            <person name="Huang Z."/>
        </authorList>
    </citation>
    <scope>NUCLEOTIDE SEQUENCE [LARGE SCALE GENOMIC DNA]</scope>
</reference>
<evidence type="ECO:0000256" key="1">
    <source>
        <dbReference type="ARBA" id="ARBA00004613"/>
    </source>
</evidence>
<comment type="subcellular location">
    <subcellularLocation>
        <location evidence="1">Secreted</location>
    </subcellularLocation>
</comment>
<feature type="domain" description="Thyroglobulin type-1" evidence="9">
    <location>
        <begin position="31"/>
        <end position="101"/>
    </location>
</feature>
<feature type="compositionally biased region" description="Polar residues" evidence="8">
    <location>
        <begin position="264"/>
        <end position="291"/>
    </location>
</feature>
<dbReference type="FunFam" id="4.10.800.10:FF:000004">
    <property type="entry name" value="SPARC-related modular calcium-binding protein 1"/>
    <property type="match status" value="1"/>
</dbReference>
<dbReference type="GO" id="GO:0005615">
    <property type="term" value="C:extracellular space"/>
    <property type="evidence" value="ECO:0007669"/>
    <property type="project" value="TreeGrafter"/>
</dbReference>
<dbReference type="InterPro" id="IPR000716">
    <property type="entry name" value="Thyroglobulin_1"/>
</dbReference>
<dbReference type="SUPFAM" id="SSF57610">
    <property type="entry name" value="Thyroglobulin type-1 domain"/>
    <property type="match status" value="1"/>
</dbReference>
<dbReference type="GO" id="GO:0005604">
    <property type="term" value="C:basement membrane"/>
    <property type="evidence" value="ECO:0007669"/>
    <property type="project" value="TreeGrafter"/>
</dbReference>
<dbReference type="GO" id="GO:0030198">
    <property type="term" value="P:extracellular matrix organization"/>
    <property type="evidence" value="ECO:0007669"/>
    <property type="project" value="TreeGrafter"/>
</dbReference>
<feature type="compositionally biased region" description="Low complexity" evidence="8">
    <location>
        <begin position="191"/>
        <end position="207"/>
    </location>
</feature>
<sequence length="291" mass="32065">MSTCVRLVVRVRGYPVAPHRSVQAVRWRMHLSSCDQEHQSALEEAKQPRNGNVVIPECAHGGLYKPVQCHPSTGYCWCVLVDTGRPIPGTSTRQMLEPPQCHMPWGTWVTSRSRSRPLVPVLARELGLEEEEVSAHGPWMGQMTLPGRITLKSRMSEGKGLEVTHRATQKQRCLGFGQLDKRVPAAEVRPHGQGPPSQGQGPVQEPPAARRAGVWHCLQVQLRVCGSPERSSVEPSEQTCCPEMWPQQCQPKATELPASHELSHSASPEPQQRGSCLITTQEASDPSPKAT</sequence>
<accession>L9L1L4</accession>
<dbReference type="Proteomes" id="UP000011518">
    <property type="component" value="Unassembled WGS sequence"/>
</dbReference>
<dbReference type="EMBL" id="KB320548">
    <property type="protein sequence ID" value="ELW69070.1"/>
    <property type="molecule type" value="Genomic_DNA"/>
</dbReference>
<evidence type="ECO:0000256" key="3">
    <source>
        <dbReference type="ARBA" id="ARBA00022729"/>
    </source>
</evidence>
<organism evidence="10 11">
    <name type="scientific">Tupaia chinensis</name>
    <name type="common">Chinese tree shrew</name>
    <name type="synonym">Tupaia belangeri chinensis</name>
    <dbReference type="NCBI Taxonomy" id="246437"/>
    <lineage>
        <taxon>Eukaryota</taxon>
        <taxon>Metazoa</taxon>
        <taxon>Chordata</taxon>
        <taxon>Craniata</taxon>
        <taxon>Vertebrata</taxon>
        <taxon>Euteleostomi</taxon>
        <taxon>Mammalia</taxon>
        <taxon>Eutheria</taxon>
        <taxon>Euarchontoglires</taxon>
        <taxon>Scandentia</taxon>
        <taxon>Tupaiidae</taxon>
        <taxon>Tupaia</taxon>
    </lineage>
</organism>
<dbReference type="InterPro" id="IPR051950">
    <property type="entry name" value="Dev_reg/Prot_inhib"/>
</dbReference>
<gene>
    <name evidence="10" type="ORF">TREES_T100021438</name>
</gene>
<evidence type="ECO:0000256" key="8">
    <source>
        <dbReference type="SAM" id="MobiDB-lite"/>
    </source>
</evidence>
<keyword evidence="5 7" id="KW-1015">Disulfide bond</keyword>
<keyword evidence="3" id="KW-0732">Signal</keyword>
<dbReference type="PANTHER" id="PTHR12352:SF21">
    <property type="entry name" value="SPARC-RELATED MODULAR CALCIUM-BINDING PROTEIN 2"/>
    <property type="match status" value="1"/>
</dbReference>
<dbReference type="InParanoid" id="L9L1L4"/>
<evidence type="ECO:0000256" key="7">
    <source>
        <dbReference type="PROSITE-ProRule" id="PRU00500"/>
    </source>
</evidence>
<name>L9L1L4_TUPCH</name>
<keyword evidence="11" id="KW-1185">Reference proteome</keyword>
<evidence type="ECO:0000256" key="4">
    <source>
        <dbReference type="ARBA" id="ARBA00022737"/>
    </source>
</evidence>
<dbReference type="AlphaFoldDB" id="L9L1L4"/>
<evidence type="ECO:0000256" key="6">
    <source>
        <dbReference type="ARBA" id="ARBA00023180"/>
    </source>
</evidence>
<dbReference type="GO" id="GO:0050840">
    <property type="term" value="F:extracellular matrix binding"/>
    <property type="evidence" value="ECO:0007669"/>
    <property type="project" value="TreeGrafter"/>
</dbReference>
<evidence type="ECO:0000259" key="9">
    <source>
        <dbReference type="PROSITE" id="PS51162"/>
    </source>
</evidence>
<feature type="region of interest" description="Disordered" evidence="8">
    <location>
        <begin position="249"/>
        <end position="291"/>
    </location>
</feature>
<dbReference type="CDD" id="cd00191">
    <property type="entry name" value="TY"/>
    <property type="match status" value="1"/>
</dbReference>
<dbReference type="Gene3D" id="4.10.800.10">
    <property type="entry name" value="Thyroglobulin type-1"/>
    <property type="match status" value="1"/>
</dbReference>
<reference evidence="11" key="2">
    <citation type="journal article" date="2013" name="Nat. Commun.">
        <title>Genome of the Chinese tree shrew.</title>
        <authorList>
            <person name="Fan Y."/>
            <person name="Huang Z.Y."/>
            <person name="Cao C.C."/>
            <person name="Chen C.S."/>
            <person name="Chen Y.X."/>
            <person name="Fan D.D."/>
            <person name="He J."/>
            <person name="Hou H.L."/>
            <person name="Hu L."/>
            <person name="Hu X.T."/>
            <person name="Jiang X.T."/>
            <person name="Lai R."/>
            <person name="Lang Y.S."/>
            <person name="Liang B."/>
            <person name="Liao S.G."/>
            <person name="Mu D."/>
            <person name="Ma Y.Y."/>
            <person name="Niu Y.Y."/>
            <person name="Sun X.Q."/>
            <person name="Xia J.Q."/>
            <person name="Xiao J."/>
            <person name="Xiong Z.Q."/>
            <person name="Xu L."/>
            <person name="Yang L."/>
            <person name="Zhang Y."/>
            <person name="Zhao W."/>
            <person name="Zhao X.D."/>
            <person name="Zheng Y.T."/>
            <person name="Zhou J.M."/>
            <person name="Zhu Y.B."/>
            <person name="Zhang G.J."/>
            <person name="Wang J."/>
            <person name="Yao Y.G."/>
        </authorList>
    </citation>
    <scope>NUCLEOTIDE SEQUENCE [LARGE SCALE GENOMIC DNA]</scope>
</reference>
<dbReference type="InterPro" id="IPR036857">
    <property type="entry name" value="Thyroglobulin_1_sf"/>
</dbReference>
<dbReference type="Pfam" id="PF00086">
    <property type="entry name" value="Thyroglobulin_1"/>
    <property type="match status" value="1"/>
</dbReference>
<evidence type="ECO:0000313" key="11">
    <source>
        <dbReference type="Proteomes" id="UP000011518"/>
    </source>
</evidence>
<keyword evidence="2" id="KW-0964">Secreted</keyword>
<dbReference type="PANTHER" id="PTHR12352">
    <property type="entry name" value="SECRETED MODULAR CALCIUM-BINDING PROTEIN"/>
    <property type="match status" value="1"/>
</dbReference>
<proteinExistence type="predicted"/>
<dbReference type="STRING" id="246437.L9L1L4"/>
<feature type="disulfide bond" evidence="7">
    <location>
        <begin position="69"/>
        <end position="76"/>
    </location>
</feature>
<evidence type="ECO:0000313" key="10">
    <source>
        <dbReference type="EMBL" id="ELW69070.1"/>
    </source>
</evidence>
<evidence type="ECO:0000256" key="2">
    <source>
        <dbReference type="ARBA" id="ARBA00022525"/>
    </source>
</evidence>
<dbReference type="GO" id="GO:0008201">
    <property type="term" value="F:heparin binding"/>
    <property type="evidence" value="ECO:0007669"/>
    <property type="project" value="TreeGrafter"/>
</dbReference>
<keyword evidence="6" id="KW-0325">Glycoprotein</keyword>
<dbReference type="PROSITE" id="PS51162">
    <property type="entry name" value="THYROGLOBULIN_1_2"/>
    <property type="match status" value="1"/>
</dbReference>
<keyword evidence="4" id="KW-0677">Repeat</keyword>
<feature type="region of interest" description="Disordered" evidence="8">
    <location>
        <begin position="187"/>
        <end position="208"/>
    </location>
</feature>
<evidence type="ECO:0000256" key="5">
    <source>
        <dbReference type="ARBA" id="ARBA00023157"/>
    </source>
</evidence>
<dbReference type="PROSITE" id="PS00484">
    <property type="entry name" value="THYROGLOBULIN_1_1"/>
    <property type="match status" value="1"/>
</dbReference>
<protein>
    <submittedName>
        <fullName evidence="10">SPARC-related modular calcium-binding protein 2</fullName>
    </submittedName>
</protein>